<dbReference type="GO" id="GO:0006950">
    <property type="term" value="P:response to stress"/>
    <property type="evidence" value="ECO:0007669"/>
    <property type="project" value="UniProtKB-ARBA"/>
</dbReference>
<evidence type="ECO:0000256" key="3">
    <source>
        <dbReference type="ARBA" id="ARBA00022527"/>
    </source>
</evidence>
<comment type="similarity">
    <text evidence="1">Belongs to the protein kinase superfamily. STE Ser/Thr protein kinase family. MAP kinase kinase kinase subfamily.</text>
</comment>
<dbReference type="PANTHER" id="PTHR44329:SF304">
    <property type="entry name" value="MITOGEN-ACTIVATED PROTEIN KINASE KINASE KINASE 13-LIKE ISOFORM X1"/>
    <property type="match status" value="1"/>
</dbReference>
<dbReference type="SUPFAM" id="SSF56112">
    <property type="entry name" value="Protein kinase-like (PK-like)"/>
    <property type="match status" value="1"/>
</dbReference>
<proteinExistence type="inferred from homology"/>
<dbReference type="InterPro" id="IPR051681">
    <property type="entry name" value="Ser/Thr_Kinases-Pseudokinases"/>
</dbReference>
<dbReference type="Pfam" id="PF07714">
    <property type="entry name" value="PK_Tyr_Ser-Thr"/>
    <property type="match status" value="1"/>
</dbReference>
<reference evidence="15" key="1">
    <citation type="submission" date="2021-01" db="UniProtKB">
        <authorList>
            <consortium name="EnsemblMetazoa"/>
        </authorList>
    </citation>
    <scope>IDENTIFICATION</scope>
</reference>
<dbReference type="PROSITE" id="PS00108">
    <property type="entry name" value="PROTEIN_KINASE_ST"/>
    <property type="match status" value="1"/>
</dbReference>
<dbReference type="OrthoDB" id="339325at2759"/>
<dbReference type="EnsemblMetazoa" id="XM_022805864">
    <property type="protein sequence ID" value="XP_022661599"/>
    <property type="gene ID" value="LOC111250497"/>
</dbReference>
<dbReference type="InParanoid" id="A0A7M7K7L8"/>
<organism evidence="15 16">
    <name type="scientific">Varroa destructor</name>
    <name type="common">Honeybee mite</name>
    <dbReference type="NCBI Taxonomy" id="109461"/>
    <lineage>
        <taxon>Eukaryota</taxon>
        <taxon>Metazoa</taxon>
        <taxon>Ecdysozoa</taxon>
        <taxon>Arthropoda</taxon>
        <taxon>Chelicerata</taxon>
        <taxon>Arachnida</taxon>
        <taxon>Acari</taxon>
        <taxon>Parasitiformes</taxon>
        <taxon>Mesostigmata</taxon>
        <taxon>Gamasina</taxon>
        <taxon>Dermanyssoidea</taxon>
        <taxon>Varroidae</taxon>
        <taxon>Varroa</taxon>
    </lineage>
</organism>
<evidence type="ECO:0000256" key="10">
    <source>
        <dbReference type="ARBA" id="ARBA00074193"/>
    </source>
</evidence>
<protein>
    <recommendedName>
        <fullName evidence="10">Mitogen-activated protein kinase kinase kinase dlk-1</fullName>
        <ecNumber evidence="2">2.7.11.25</ecNumber>
    </recommendedName>
    <alternativeName>
        <fullName evidence="12">DAP kinase-like kinase</fullName>
    </alternativeName>
    <alternativeName>
        <fullName evidence="11">Death-associated protein kinase-like kinase</fullName>
    </alternativeName>
</protein>
<dbReference type="AlphaFoldDB" id="A0A7M7K7L8"/>
<evidence type="ECO:0000256" key="8">
    <source>
        <dbReference type="ARBA" id="ARBA00047559"/>
    </source>
</evidence>
<sequence>MFSAETMDPELAVRQLPPVGEGDISEDELCQNLYVNSSLEASFKSDLICTPDSITRDFSRDTLDSLAAAESITHHGHALPPVGIETMDTFPRKDIHVSYEMNGGNYKTGLVAGIGNGVGVGGSPSSWLGGLLGCLRPMWNVINSRQAEKQAATDPWEIPFEAIHDLKWLGSGAQGAVFLGTYREEFVAVKKVNKIGDTDIRHLKKLSHPNLVRFRGVCTKSPVYCLVMEYCPNGQLYEVLHNGRPIAPYTVVDWSKHIAAGMQYLHTNKIIHRDLKSPNILIGCNDILKITDFGISKTLGEHAAPMSFAGTVAWMAPEVIRQEPCSEKVDIWSYGVVLWELLTCEVPYKDMDSSAVIYGVGNNRLALPIPKSCPEGFKLLLAQCWNLKSQNRPSFKHILSHLEIAAVEILSTPKDTYFTTQANWREEIRLYMRNLRGTNLRPLGMSVAGQEEEASLLLRKRNTEMRHAQDIRLHYERKLERANKLYLEATTLLQKVEQRERELMAREAAFASALARAALDPNGIVGAAGMSGLATSSLLTPSPSEASSSEQVTSPKRFAKGLNSKKRTYRLSHSFSDENNGNHILMPGAGSTGSSAQLGSSVGLGASQGSAGGAGVFKAFEGLRTSRSTTALNKIVHVSSSTQTQTPTL</sequence>
<keyword evidence="6" id="KW-0418">Kinase</keyword>
<dbReference type="PANTHER" id="PTHR44329">
    <property type="entry name" value="SERINE/THREONINE-PROTEIN KINASE TNNI3K-RELATED"/>
    <property type="match status" value="1"/>
</dbReference>
<dbReference type="GO" id="GO:0005524">
    <property type="term" value="F:ATP binding"/>
    <property type="evidence" value="ECO:0007669"/>
    <property type="project" value="UniProtKB-KW"/>
</dbReference>
<evidence type="ECO:0000256" key="4">
    <source>
        <dbReference type="ARBA" id="ARBA00022679"/>
    </source>
</evidence>
<dbReference type="GO" id="GO:0004709">
    <property type="term" value="F:MAP kinase kinase kinase activity"/>
    <property type="evidence" value="ECO:0007669"/>
    <property type="project" value="UniProtKB-EC"/>
</dbReference>
<evidence type="ECO:0000256" key="9">
    <source>
        <dbReference type="ARBA" id="ARBA00048329"/>
    </source>
</evidence>
<evidence type="ECO:0000256" key="5">
    <source>
        <dbReference type="ARBA" id="ARBA00022741"/>
    </source>
</evidence>
<keyword evidence="7" id="KW-0067">ATP-binding</keyword>
<feature type="region of interest" description="Disordered" evidence="13">
    <location>
        <begin position="1"/>
        <end position="20"/>
    </location>
</feature>
<keyword evidence="3" id="KW-0723">Serine/threonine-protein kinase</keyword>
<evidence type="ECO:0000256" key="13">
    <source>
        <dbReference type="SAM" id="MobiDB-lite"/>
    </source>
</evidence>
<dbReference type="OMA" id="ANWREEI"/>
<evidence type="ECO:0000256" key="1">
    <source>
        <dbReference type="ARBA" id="ARBA00006529"/>
    </source>
</evidence>
<dbReference type="InterPro" id="IPR000719">
    <property type="entry name" value="Prot_kinase_dom"/>
</dbReference>
<evidence type="ECO:0000313" key="16">
    <source>
        <dbReference type="Proteomes" id="UP000594260"/>
    </source>
</evidence>
<comment type="catalytic activity">
    <reaction evidence="9">
        <text>L-seryl-[protein] + ATP = O-phospho-L-seryl-[protein] + ADP + H(+)</text>
        <dbReference type="Rhea" id="RHEA:17989"/>
        <dbReference type="Rhea" id="RHEA-COMP:9863"/>
        <dbReference type="Rhea" id="RHEA-COMP:11604"/>
        <dbReference type="ChEBI" id="CHEBI:15378"/>
        <dbReference type="ChEBI" id="CHEBI:29999"/>
        <dbReference type="ChEBI" id="CHEBI:30616"/>
        <dbReference type="ChEBI" id="CHEBI:83421"/>
        <dbReference type="ChEBI" id="CHEBI:456216"/>
        <dbReference type="EC" id="2.7.11.25"/>
    </reaction>
</comment>
<dbReference type="InterPro" id="IPR011009">
    <property type="entry name" value="Kinase-like_dom_sf"/>
</dbReference>
<keyword evidence="16" id="KW-1185">Reference proteome</keyword>
<dbReference type="PRINTS" id="PR00109">
    <property type="entry name" value="TYRKINASE"/>
</dbReference>
<feature type="compositionally biased region" description="Low complexity" evidence="13">
    <location>
        <begin position="538"/>
        <end position="550"/>
    </location>
</feature>
<dbReference type="InterPro" id="IPR008271">
    <property type="entry name" value="Ser/Thr_kinase_AS"/>
</dbReference>
<evidence type="ECO:0000313" key="15">
    <source>
        <dbReference type="EnsemblMetazoa" id="XP_022661599"/>
    </source>
</evidence>
<dbReference type="GO" id="GO:0005737">
    <property type="term" value="C:cytoplasm"/>
    <property type="evidence" value="ECO:0007669"/>
    <property type="project" value="TreeGrafter"/>
</dbReference>
<feature type="region of interest" description="Disordered" evidence="13">
    <location>
        <begin position="538"/>
        <end position="563"/>
    </location>
</feature>
<dbReference type="SMART" id="SM00220">
    <property type="entry name" value="S_TKc"/>
    <property type="match status" value="1"/>
</dbReference>
<dbReference type="FunFam" id="1.10.510.10:FF:000087">
    <property type="entry name" value="Mitogen-activated protein kinase kinase kinase 12"/>
    <property type="match status" value="1"/>
</dbReference>
<evidence type="ECO:0000256" key="7">
    <source>
        <dbReference type="ARBA" id="ARBA00022840"/>
    </source>
</evidence>
<evidence type="ECO:0000256" key="2">
    <source>
        <dbReference type="ARBA" id="ARBA00012406"/>
    </source>
</evidence>
<dbReference type="Proteomes" id="UP000594260">
    <property type="component" value="Unplaced"/>
</dbReference>
<evidence type="ECO:0000259" key="14">
    <source>
        <dbReference type="PROSITE" id="PS50011"/>
    </source>
</evidence>
<dbReference type="InterPro" id="IPR001245">
    <property type="entry name" value="Ser-Thr/Tyr_kinase_cat_dom"/>
</dbReference>
<feature type="domain" description="Protein kinase" evidence="14">
    <location>
        <begin position="163"/>
        <end position="404"/>
    </location>
</feature>
<accession>A0A7M7K7L8</accession>
<dbReference type="Gene3D" id="3.30.200.20">
    <property type="entry name" value="Phosphorylase Kinase, domain 1"/>
    <property type="match status" value="1"/>
</dbReference>
<dbReference type="Gene3D" id="1.10.510.10">
    <property type="entry name" value="Transferase(Phosphotransferase) domain 1"/>
    <property type="match status" value="1"/>
</dbReference>
<evidence type="ECO:0000256" key="11">
    <source>
        <dbReference type="ARBA" id="ARBA00077446"/>
    </source>
</evidence>
<evidence type="ECO:0000256" key="12">
    <source>
        <dbReference type="ARBA" id="ARBA00080806"/>
    </source>
</evidence>
<dbReference type="PROSITE" id="PS50011">
    <property type="entry name" value="PROTEIN_KINASE_DOM"/>
    <property type="match status" value="1"/>
</dbReference>
<comment type="catalytic activity">
    <reaction evidence="8">
        <text>L-threonyl-[protein] + ATP = O-phospho-L-threonyl-[protein] + ADP + H(+)</text>
        <dbReference type="Rhea" id="RHEA:46608"/>
        <dbReference type="Rhea" id="RHEA-COMP:11060"/>
        <dbReference type="Rhea" id="RHEA-COMP:11605"/>
        <dbReference type="ChEBI" id="CHEBI:15378"/>
        <dbReference type="ChEBI" id="CHEBI:30013"/>
        <dbReference type="ChEBI" id="CHEBI:30616"/>
        <dbReference type="ChEBI" id="CHEBI:61977"/>
        <dbReference type="ChEBI" id="CHEBI:456216"/>
        <dbReference type="EC" id="2.7.11.25"/>
    </reaction>
</comment>
<keyword evidence="4" id="KW-0808">Transferase</keyword>
<dbReference type="EC" id="2.7.11.25" evidence="2"/>
<dbReference type="GeneID" id="111250497"/>
<keyword evidence="5" id="KW-0547">Nucleotide-binding</keyword>
<dbReference type="KEGG" id="vde:111250497"/>
<evidence type="ECO:0000256" key="6">
    <source>
        <dbReference type="ARBA" id="ARBA00022777"/>
    </source>
</evidence>
<name>A0A7M7K7L8_VARDE</name>
<dbReference type="RefSeq" id="XP_022661599.1">
    <property type="nucleotide sequence ID" value="XM_022805864.1"/>
</dbReference>